<comment type="caution">
    <text evidence="1">The sequence shown here is derived from an EMBL/GenBank/DDBJ whole genome shotgun (WGS) entry which is preliminary data.</text>
</comment>
<gene>
    <name evidence="1" type="ORF">SAMEA3356023_02904</name>
</gene>
<proteinExistence type="predicted"/>
<reference evidence="1 2" key="1">
    <citation type="submission" date="2017-01" db="EMBL/GenBank/DDBJ databases">
        <authorList>
            <consortium name="Pathogen Informatics"/>
        </authorList>
    </citation>
    <scope>NUCLEOTIDE SEQUENCE [LARGE SCALE GENOMIC DNA]</scope>
    <source>
        <strain evidence="1 2">3626STDY6095480</strain>
    </source>
</reference>
<evidence type="ECO:0000313" key="1">
    <source>
        <dbReference type="EMBL" id="SJD92890.1"/>
    </source>
</evidence>
<accession>A0ABD7MIM5</accession>
<dbReference type="AlphaFoldDB" id="A0ABD7MIM5"/>
<sequence>MASGINGIGSIRNYIQTQGVRLNNQFQNEIIKRSKLLSQRMQGDLNNSVDRGAVGFTQRSILFFYRKVGRNSVTSTIMVKDIQAKYLYQVLVQPKAIDKFIPTSSTRLTKQGNISGLKKNLLSERYKVVKGKNGKERLIDTAKKDTKKKTKRVIGLREKKQRRLIYDFYKEANDGVRVIMSGIQGTFRISRQ</sequence>
<protein>
    <submittedName>
        <fullName evidence="1">Uncharacterized protein</fullName>
    </submittedName>
</protein>
<evidence type="ECO:0000313" key="2">
    <source>
        <dbReference type="Proteomes" id="UP000187717"/>
    </source>
</evidence>
<dbReference type="RefSeq" id="WP_000146186.1">
    <property type="nucleotide sequence ID" value="NZ_CWST01000042.1"/>
</dbReference>
<name>A0ABD7MIM5_SHISO</name>
<dbReference type="Proteomes" id="UP000187717">
    <property type="component" value="Unassembled WGS sequence"/>
</dbReference>
<organism evidence="1 2">
    <name type="scientific">Shigella sonnei</name>
    <dbReference type="NCBI Taxonomy" id="624"/>
    <lineage>
        <taxon>Bacteria</taxon>
        <taxon>Pseudomonadati</taxon>
        <taxon>Pseudomonadota</taxon>
        <taxon>Gammaproteobacteria</taxon>
        <taxon>Enterobacterales</taxon>
        <taxon>Enterobacteriaceae</taxon>
        <taxon>Shigella</taxon>
    </lineage>
</organism>
<dbReference type="EMBL" id="FTXV01000083">
    <property type="protein sequence ID" value="SJD92890.1"/>
    <property type="molecule type" value="Genomic_DNA"/>
</dbReference>